<dbReference type="EMBL" id="VSRR010099333">
    <property type="protein sequence ID" value="MPC94626.1"/>
    <property type="molecule type" value="Genomic_DNA"/>
</dbReference>
<keyword evidence="1" id="KW-0472">Membrane</keyword>
<proteinExistence type="predicted"/>
<evidence type="ECO:0000313" key="3">
    <source>
        <dbReference type="Proteomes" id="UP000324222"/>
    </source>
</evidence>
<sequence length="113" mass="12410">MILRALKILSIPKYEAMVVVVVVVSCWRRRRGGGGGGSRSNRPPRITHTTARLLTPTPTEKWVLEGVEKLASPARSLVRTIFPFVCVCVCVCVCVLVGWLTIFPCVRVCICVG</sequence>
<organism evidence="2 3">
    <name type="scientific">Portunus trituberculatus</name>
    <name type="common">Swimming crab</name>
    <name type="synonym">Neptunus trituberculatus</name>
    <dbReference type="NCBI Taxonomy" id="210409"/>
    <lineage>
        <taxon>Eukaryota</taxon>
        <taxon>Metazoa</taxon>
        <taxon>Ecdysozoa</taxon>
        <taxon>Arthropoda</taxon>
        <taxon>Crustacea</taxon>
        <taxon>Multicrustacea</taxon>
        <taxon>Malacostraca</taxon>
        <taxon>Eumalacostraca</taxon>
        <taxon>Eucarida</taxon>
        <taxon>Decapoda</taxon>
        <taxon>Pleocyemata</taxon>
        <taxon>Brachyura</taxon>
        <taxon>Eubrachyura</taxon>
        <taxon>Portunoidea</taxon>
        <taxon>Portunidae</taxon>
        <taxon>Portuninae</taxon>
        <taxon>Portunus</taxon>
    </lineage>
</organism>
<accession>A0A5B7JK39</accession>
<dbReference type="PROSITE" id="PS51257">
    <property type="entry name" value="PROKAR_LIPOPROTEIN"/>
    <property type="match status" value="1"/>
</dbReference>
<name>A0A5B7JK39_PORTR</name>
<evidence type="ECO:0000313" key="2">
    <source>
        <dbReference type="EMBL" id="MPC94626.1"/>
    </source>
</evidence>
<dbReference type="Proteomes" id="UP000324222">
    <property type="component" value="Unassembled WGS sequence"/>
</dbReference>
<keyword evidence="1" id="KW-1133">Transmembrane helix</keyword>
<reference evidence="2 3" key="1">
    <citation type="submission" date="2019-05" db="EMBL/GenBank/DDBJ databases">
        <title>Another draft genome of Portunus trituberculatus and its Hox gene families provides insights of decapod evolution.</title>
        <authorList>
            <person name="Jeong J.-H."/>
            <person name="Song I."/>
            <person name="Kim S."/>
            <person name="Choi T."/>
            <person name="Kim D."/>
            <person name="Ryu S."/>
            <person name="Kim W."/>
        </authorList>
    </citation>
    <scope>NUCLEOTIDE SEQUENCE [LARGE SCALE GENOMIC DNA]</scope>
    <source>
        <tissue evidence="2">Muscle</tissue>
    </source>
</reference>
<evidence type="ECO:0000256" key="1">
    <source>
        <dbReference type="SAM" id="Phobius"/>
    </source>
</evidence>
<protein>
    <submittedName>
        <fullName evidence="2">Uncharacterized protein</fullName>
    </submittedName>
</protein>
<comment type="caution">
    <text evidence="2">The sequence shown here is derived from an EMBL/GenBank/DDBJ whole genome shotgun (WGS) entry which is preliminary data.</text>
</comment>
<feature type="transmembrane region" description="Helical" evidence="1">
    <location>
        <begin position="81"/>
        <end position="102"/>
    </location>
</feature>
<dbReference type="AlphaFoldDB" id="A0A5B7JK39"/>
<keyword evidence="3" id="KW-1185">Reference proteome</keyword>
<keyword evidence="1" id="KW-0812">Transmembrane</keyword>
<gene>
    <name evidence="2" type="ORF">E2C01_089802</name>
</gene>